<sequence>MDSKDDLQYQDSPRDRSRSRSPSENERETRDRDSDRDRDRRRDRTDRRRNERSRSSVSKSSGGRRAPAERRIYVSNIPYEYKWQDLKDLFRKEVGEVSYVEMFNDENNRPRGCAIIEFDTNDLVNKAIDVMHRHELKGRKLVVKEDFDTDRDGHGRIMKGGGGGRDRDMSSRGSVGRNDFNNRNMDAGPPSMGGGGGMGMGMGGGAGIGGGSASKFGNTYGLSTVFLESLGINGPLVNKVFVANLDYKVDEKNLKDVFRIAGKVTEVEINKDQDGKSRGFGVVQFEHPVEAVQAISMLHNQSYFDRKMSVRMDRVSEKQQDSPISKLPAGLKSLGMGLGVNGSALNDVSTINTGMSGSGGMGAGMGGMTAGMGGAMGNTGMGGGMGTGMGMMGAMGNNMGGGMDSMAASNIGMGNMGGGMGAMGVGGMGNMGGSMVPGMGAGMAGGMGAGMAGGMGAGMAGGMAGGMGMGTAGMVTPVGTNMGMGTGMNSGMGSNMNRGGGMGGNSNNSISSSTGYGNYSRGSSGVSRDYGHANNSNSSGNFSGTTQRNIIQIGNLPLDYTWQSLRDLCREFGEIRFAEIRSKGTGTVRFQSDADARRAVEMLDRQRLDGRILDVSHV</sequence>
<protein>
    <recommendedName>
        <fullName evidence="4">RRM domain-containing protein</fullName>
    </recommendedName>
</protein>
<dbReference type="AlphaFoldDB" id="A0AAV2Q9B0"/>
<feature type="domain" description="RRM" evidence="4">
    <location>
        <begin position="238"/>
        <end position="315"/>
    </location>
</feature>
<dbReference type="EMBL" id="CAXKWB010005064">
    <property type="protein sequence ID" value="CAL4076524.1"/>
    <property type="molecule type" value="Genomic_DNA"/>
</dbReference>
<feature type="compositionally biased region" description="Low complexity" evidence="3">
    <location>
        <begin position="55"/>
        <end position="65"/>
    </location>
</feature>
<dbReference type="InterPro" id="IPR012677">
    <property type="entry name" value="Nucleotide-bd_a/b_plait_sf"/>
</dbReference>
<feature type="region of interest" description="Disordered" evidence="3">
    <location>
        <begin position="152"/>
        <end position="186"/>
    </location>
</feature>
<accession>A0AAV2Q9B0</accession>
<feature type="region of interest" description="Disordered" evidence="3">
    <location>
        <begin position="496"/>
        <end position="544"/>
    </location>
</feature>
<dbReference type="GO" id="GO:0005634">
    <property type="term" value="C:nucleus"/>
    <property type="evidence" value="ECO:0007669"/>
    <property type="project" value="TreeGrafter"/>
</dbReference>
<evidence type="ECO:0000256" key="2">
    <source>
        <dbReference type="PROSITE-ProRule" id="PRU00176"/>
    </source>
</evidence>
<reference evidence="5 6" key="1">
    <citation type="submission" date="2024-05" db="EMBL/GenBank/DDBJ databases">
        <authorList>
            <person name="Wallberg A."/>
        </authorList>
    </citation>
    <scope>NUCLEOTIDE SEQUENCE [LARGE SCALE GENOMIC DNA]</scope>
</reference>
<dbReference type="InterPro" id="IPR035979">
    <property type="entry name" value="RBD_domain_sf"/>
</dbReference>
<dbReference type="InterPro" id="IPR000504">
    <property type="entry name" value="RRM_dom"/>
</dbReference>
<evidence type="ECO:0000313" key="6">
    <source>
        <dbReference type="Proteomes" id="UP001497623"/>
    </source>
</evidence>
<feature type="region of interest" description="Disordered" evidence="3">
    <location>
        <begin position="1"/>
        <end position="69"/>
    </location>
</feature>
<dbReference type="SUPFAM" id="SSF54928">
    <property type="entry name" value="RNA-binding domain, RBD"/>
    <property type="match status" value="3"/>
</dbReference>
<dbReference type="PANTHER" id="PTHR48025:SF26">
    <property type="entry name" value="HETEROGENEOUS NUCLEAR RIBONUCLEOPROTEIN M-RELATED"/>
    <property type="match status" value="1"/>
</dbReference>
<evidence type="ECO:0000259" key="4">
    <source>
        <dbReference type="PROSITE" id="PS50102"/>
    </source>
</evidence>
<keyword evidence="6" id="KW-1185">Reference proteome</keyword>
<comment type="caution">
    <text evidence="5">The sequence shown here is derived from an EMBL/GenBank/DDBJ whole genome shotgun (WGS) entry which is preliminary data.</text>
</comment>
<dbReference type="SMART" id="SM00360">
    <property type="entry name" value="RRM"/>
    <property type="match status" value="3"/>
</dbReference>
<evidence type="ECO:0000313" key="5">
    <source>
        <dbReference type="EMBL" id="CAL4076524.1"/>
    </source>
</evidence>
<gene>
    <name evidence="5" type="ORF">MNOR_LOCUS10175</name>
</gene>
<feature type="domain" description="RRM" evidence="4">
    <location>
        <begin position="70"/>
        <end position="148"/>
    </location>
</feature>
<dbReference type="Gene3D" id="3.30.70.330">
    <property type="match status" value="3"/>
</dbReference>
<keyword evidence="1 2" id="KW-0694">RNA-binding</keyword>
<evidence type="ECO:0000256" key="3">
    <source>
        <dbReference type="SAM" id="MobiDB-lite"/>
    </source>
</evidence>
<dbReference type="Proteomes" id="UP001497623">
    <property type="component" value="Unassembled WGS sequence"/>
</dbReference>
<feature type="compositionally biased region" description="Low complexity" evidence="3">
    <location>
        <begin position="505"/>
        <end position="520"/>
    </location>
</feature>
<proteinExistence type="predicted"/>
<dbReference type="PANTHER" id="PTHR48025">
    <property type="entry name" value="OS02G0815200 PROTEIN"/>
    <property type="match status" value="1"/>
</dbReference>
<evidence type="ECO:0000256" key="1">
    <source>
        <dbReference type="ARBA" id="ARBA00022884"/>
    </source>
</evidence>
<feature type="domain" description="RRM" evidence="4">
    <location>
        <begin position="549"/>
        <end position="618"/>
    </location>
</feature>
<dbReference type="CDD" id="cd00590">
    <property type="entry name" value="RRM_SF"/>
    <property type="match status" value="1"/>
</dbReference>
<feature type="compositionally biased region" description="Low complexity" evidence="3">
    <location>
        <begin position="534"/>
        <end position="544"/>
    </location>
</feature>
<organism evidence="5 6">
    <name type="scientific">Meganyctiphanes norvegica</name>
    <name type="common">Northern krill</name>
    <name type="synonym">Thysanopoda norvegica</name>
    <dbReference type="NCBI Taxonomy" id="48144"/>
    <lineage>
        <taxon>Eukaryota</taxon>
        <taxon>Metazoa</taxon>
        <taxon>Ecdysozoa</taxon>
        <taxon>Arthropoda</taxon>
        <taxon>Crustacea</taxon>
        <taxon>Multicrustacea</taxon>
        <taxon>Malacostraca</taxon>
        <taxon>Eumalacostraca</taxon>
        <taxon>Eucarida</taxon>
        <taxon>Euphausiacea</taxon>
        <taxon>Euphausiidae</taxon>
        <taxon>Meganyctiphanes</taxon>
    </lineage>
</organism>
<feature type="compositionally biased region" description="Basic and acidic residues" evidence="3">
    <location>
        <begin position="1"/>
        <end position="54"/>
    </location>
</feature>
<dbReference type="PROSITE" id="PS50102">
    <property type="entry name" value="RRM"/>
    <property type="match status" value="3"/>
</dbReference>
<dbReference type="Pfam" id="PF00076">
    <property type="entry name" value="RRM_1"/>
    <property type="match status" value="3"/>
</dbReference>
<dbReference type="InterPro" id="IPR050502">
    <property type="entry name" value="Euk_RNA-bind_prot"/>
</dbReference>
<name>A0AAV2Q9B0_MEGNR</name>
<dbReference type="GO" id="GO:0003729">
    <property type="term" value="F:mRNA binding"/>
    <property type="evidence" value="ECO:0007669"/>
    <property type="project" value="TreeGrafter"/>
</dbReference>